<dbReference type="PANTHER" id="PTHR42812">
    <property type="entry name" value="BETA-XYLOSIDASE"/>
    <property type="match status" value="1"/>
</dbReference>
<dbReference type="InterPro" id="IPR023296">
    <property type="entry name" value="Glyco_hydro_beta-prop_sf"/>
</dbReference>
<name>A0A1G9V3E5_9ACTO</name>
<accession>A0A1G9V3E5</accession>
<keyword evidence="2 6" id="KW-0378">Hydrolase</keyword>
<protein>
    <submittedName>
        <fullName evidence="8">Glycosyl hydrolases family 43</fullName>
    </submittedName>
</protein>
<reference evidence="8 9" key="1">
    <citation type="submission" date="2016-10" db="EMBL/GenBank/DDBJ databases">
        <authorList>
            <person name="de Groot N.N."/>
        </authorList>
    </citation>
    <scope>NUCLEOTIDE SEQUENCE [LARGE SCALE GENOMIC DNA]</scope>
    <source>
        <strain evidence="8 9">KPR-7B</strain>
    </source>
</reference>
<gene>
    <name evidence="8" type="ORF">SAMN04487766_10582</name>
</gene>
<dbReference type="InterPro" id="IPR051795">
    <property type="entry name" value="Glycosyl_Hydrlase_43"/>
</dbReference>
<feature type="active site" description="Proton acceptor" evidence="4">
    <location>
        <position position="48"/>
    </location>
</feature>
<dbReference type="EMBL" id="FNHU01000005">
    <property type="protein sequence ID" value="SDM66566.1"/>
    <property type="molecule type" value="Genomic_DNA"/>
</dbReference>
<dbReference type="PANTHER" id="PTHR42812:SF12">
    <property type="entry name" value="BETA-XYLOSIDASE-RELATED"/>
    <property type="match status" value="1"/>
</dbReference>
<dbReference type="AlphaFoldDB" id="A0A1G9V3E5"/>
<dbReference type="SUPFAM" id="SSF75005">
    <property type="entry name" value="Arabinanase/levansucrase/invertase"/>
    <property type="match status" value="1"/>
</dbReference>
<dbReference type="GO" id="GO:0004553">
    <property type="term" value="F:hydrolase activity, hydrolyzing O-glycosyl compounds"/>
    <property type="evidence" value="ECO:0007669"/>
    <property type="project" value="InterPro"/>
</dbReference>
<feature type="compositionally biased region" description="Basic and acidic residues" evidence="7">
    <location>
        <begin position="1"/>
        <end position="16"/>
    </location>
</feature>
<dbReference type="CDD" id="cd18617">
    <property type="entry name" value="GH43_XynB-like"/>
    <property type="match status" value="1"/>
</dbReference>
<organism evidence="8 9">
    <name type="scientific">Actinomyces ruminicola</name>
    <dbReference type="NCBI Taxonomy" id="332524"/>
    <lineage>
        <taxon>Bacteria</taxon>
        <taxon>Bacillati</taxon>
        <taxon>Actinomycetota</taxon>
        <taxon>Actinomycetes</taxon>
        <taxon>Actinomycetales</taxon>
        <taxon>Actinomycetaceae</taxon>
        <taxon>Actinomyces</taxon>
    </lineage>
</organism>
<feature type="site" description="Important for catalytic activity, responsible for pKa modulation of the active site Glu and correct orientation of both the proton donor and substrate" evidence="5">
    <location>
        <position position="158"/>
    </location>
</feature>
<evidence type="ECO:0000256" key="4">
    <source>
        <dbReference type="PIRSR" id="PIRSR606710-1"/>
    </source>
</evidence>
<dbReference type="OrthoDB" id="9801455at2"/>
<dbReference type="Proteomes" id="UP000199671">
    <property type="component" value="Unassembled WGS sequence"/>
</dbReference>
<dbReference type="Gene3D" id="2.115.10.20">
    <property type="entry name" value="Glycosyl hydrolase domain, family 43"/>
    <property type="match status" value="1"/>
</dbReference>
<evidence type="ECO:0000256" key="2">
    <source>
        <dbReference type="ARBA" id="ARBA00022801"/>
    </source>
</evidence>
<keyword evidence="3 6" id="KW-0326">Glycosidase</keyword>
<evidence type="ECO:0000256" key="7">
    <source>
        <dbReference type="SAM" id="MobiDB-lite"/>
    </source>
</evidence>
<evidence type="ECO:0000256" key="6">
    <source>
        <dbReference type="RuleBase" id="RU361187"/>
    </source>
</evidence>
<evidence type="ECO:0000256" key="1">
    <source>
        <dbReference type="ARBA" id="ARBA00009865"/>
    </source>
</evidence>
<evidence type="ECO:0000256" key="5">
    <source>
        <dbReference type="PIRSR" id="PIRSR606710-2"/>
    </source>
</evidence>
<dbReference type="GO" id="GO:0005975">
    <property type="term" value="P:carbohydrate metabolic process"/>
    <property type="evidence" value="ECO:0007669"/>
    <property type="project" value="InterPro"/>
</dbReference>
<feature type="region of interest" description="Disordered" evidence="7">
    <location>
        <begin position="1"/>
        <end position="29"/>
    </location>
</feature>
<evidence type="ECO:0000256" key="3">
    <source>
        <dbReference type="ARBA" id="ARBA00023295"/>
    </source>
</evidence>
<feature type="active site" description="Proton donor" evidence="4">
    <location>
        <position position="216"/>
    </location>
</feature>
<evidence type="ECO:0000313" key="9">
    <source>
        <dbReference type="Proteomes" id="UP000199671"/>
    </source>
</evidence>
<sequence length="561" mass="61182">MAVARERPLRLPDHRPQRPKKNAVSKEDTVPIRSIRSIRPILPGYYPDPSICRVDGTFWLVNSSFEYLPGVPVHRSTDLVHWEQVGHAYTRPAALPLPGGDAGSQGTFAPTIRHHDGIFYVIVTNMGQDPLSQRIVRTTDPAAGWSDPVEVADTPGIDPDLCWDEEGVCHLSWRGVSFTGGTAVSTLWSVPIDPDTGRRLGEAVELWQGTGMRDPEGPHLYRRRGWWYLLLAEGGTGVGHCVTMARARELTGPWEQHPGNPILTHRSTDHPVQATGHADLVPLDADDWDGARFAMVHLGIRQLEPFPGYHVNGRETFLVGVDWEGNWPTVVEDRYAGAIAARDAASTHAFTDELRGRPGPVTDDDAPWDLPDRWVSPGGLARTALARDAAGRLTIAAPDDDAPRPLLATRCRDAAWRAEAELAVEPGAVVELCVYLDPDHRAAVRWDGERAVAVATAAPFEQILGELAAEDLKASLGRATCLWVSAQLPESGFFGQQVPDELVLGVRVGARDVELGRLDGRYLSTEVAGGFTGRVVGVRAVSGTATIERFGYRPLRIVGPQ</sequence>
<dbReference type="InterPro" id="IPR006710">
    <property type="entry name" value="Glyco_hydro_43"/>
</dbReference>
<dbReference type="Gene3D" id="2.60.120.200">
    <property type="match status" value="1"/>
</dbReference>
<dbReference type="Pfam" id="PF04616">
    <property type="entry name" value="Glyco_hydro_43"/>
    <property type="match status" value="1"/>
</dbReference>
<evidence type="ECO:0000313" key="8">
    <source>
        <dbReference type="EMBL" id="SDM66566.1"/>
    </source>
</evidence>
<proteinExistence type="inferred from homology"/>
<comment type="similarity">
    <text evidence="1 6">Belongs to the glycosyl hydrolase 43 family.</text>
</comment>